<proteinExistence type="predicted"/>
<evidence type="ECO:0000313" key="1">
    <source>
        <dbReference type="EMBL" id="KAL1541586.1"/>
    </source>
</evidence>
<dbReference type="Proteomes" id="UP001567538">
    <property type="component" value="Unassembled WGS sequence"/>
</dbReference>
<keyword evidence="2" id="KW-1185">Reference proteome</keyword>
<sequence>METKIRLRVLASSSFYEKPTTIIERFRRKYIPELEKVISLELERSTRKRMMVNMKWVMMKKLTIEEKCAVF</sequence>
<dbReference type="AlphaFoldDB" id="A0ABD1GEZ5"/>
<reference evidence="1 2" key="1">
    <citation type="submission" date="2024-06" db="EMBL/GenBank/DDBJ databases">
        <title>A chromosome level genome sequence of Diviner's sage (Salvia divinorum).</title>
        <authorList>
            <person name="Ford S.A."/>
            <person name="Ro D.-K."/>
            <person name="Ness R.W."/>
            <person name="Phillips M.A."/>
        </authorList>
    </citation>
    <scope>NUCLEOTIDE SEQUENCE [LARGE SCALE GENOMIC DNA]</scope>
    <source>
        <strain evidence="1">SAF-2024a</strain>
        <tissue evidence="1">Leaf</tissue>
    </source>
</reference>
<organism evidence="1 2">
    <name type="scientific">Salvia divinorum</name>
    <name type="common">Maria pastora</name>
    <name type="synonym">Diviner's sage</name>
    <dbReference type="NCBI Taxonomy" id="28513"/>
    <lineage>
        <taxon>Eukaryota</taxon>
        <taxon>Viridiplantae</taxon>
        <taxon>Streptophyta</taxon>
        <taxon>Embryophyta</taxon>
        <taxon>Tracheophyta</taxon>
        <taxon>Spermatophyta</taxon>
        <taxon>Magnoliopsida</taxon>
        <taxon>eudicotyledons</taxon>
        <taxon>Gunneridae</taxon>
        <taxon>Pentapetalae</taxon>
        <taxon>asterids</taxon>
        <taxon>lamiids</taxon>
        <taxon>Lamiales</taxon>
        <taxon>Lamiaceae</taxon>
        <taxon>Nepetoideae</taxon>
        <taxon>Mentheae</taxon>
        <taxon>Salviinae</taxon>
        <taxon>Salvia</taxon>
        <taxon>Salvia subgen. Calosphace</taxon>
    </lineage>
</organism>
<dbReference type="EMBL" id="JBEAFC010000009">
    <property type="protein sequence ID" value="KAL1541586.1"/>
    <property type="molecule type" value="Genomic_DNA"/>
</dbReference>
<evidence type="ECO:0000313" key="2">
    <source>
        <dbReference type="Proteomes" id="UP001567538"/>
    </source>
</evidence>
<comment type="caution">
    <text evidence="1">The sequence shown here is derived from an EMBL/GenBank/DDBJ whole genome shotgun (WGS) entry which is preliminary data.</text>
</comment>
<name>A0ABD1GEZ5_SALDI</name>
<accession>A0ABD1GEZ5</accession>
<protein>
    <submittedName>
        <fullName evidence="1">Late blight resistance protein R1A-10</fullName>
    </submittedName>
</protein>
<gene>
    <name evidence="1" type="ORF">AAHA92_25787</name>
</gene>